<dbReference type="EMBL" id="FNIE01000029">
    <property type="protein sequence ID" value="SDP42455.1"/>
    <property type="molecule type" value="Genomic_DNA"/>
</dbReference>
<gene>
    <name evidence="1" type="ORF">SAMN05216259_12910</name>
</gene>
<dbReference type="STRING" id="310781.SAMN05216259_12910"/>
<sequence>MTPAAHLSHPAARTAPFGAVRAAAHPAAPAAAAASCAAAAAGALPYPGNQPKGQAR</sequence>
<evidence type="ECO:0000313" key="2">
    <source>
        <dbReference type="Proteomes" id="UP000199341"/>
    </source>
</evidence>
<organism evidence="1 2">
    <name type="scientific">Actinacidiphila guanduensis</name>
    <dbReference type="NCBI Taxonomy" id="310781"/>
    <lineage>
        <taxon>Bacteria</taxon>
        <taxon>Bacillati</taxon>
        <taxon>Actinomycetota</taxon>
        <taxon>Actinomycetes</taxon>
        <taxon>Kitasatosporales</taxon>
        <taxon>Streptomycetaceae</taxon>
        <taxon>Actinacidiphila</taxon>
    </lineage>
</organism>
<dbReference type="AlphaFoldDB" id="A0A1H0SLA2"/>
<reference evidence="1 2" key="1">
    <citation type="submission" date="2016-10" db="EMBL/GenBank/DDBJ databases">
        <authorList>
            <person name="de Groot N.N."/>
        </authorList>
    </citation>
    <scope>NUCLEOTIDE SEQUENCE [LARGE SCALE GENOMIC DNA]</scope>
    <source>
        <strain evidence="1 2">CGMCC 4.2022</strain>
    </source>
</reference>
<dbReference type="Proteomes" id="UP000199341">
    <property type="component" value="Unassembled WGS sequence"/>
</dbReference>
<keyword evidence="2" id="KW-1185">Reference proteome</keyword>
<proteinExistence type="predicted"/>
<accession>A0A1H0SLA2</accession>
<evidence type="ECO:0000313" key="1">
    <source>
        <dbReference type="EMBL" id="SDP42455.1"/>
    </source>
</evidence>
<name>A0A1H0SLA2_9ACTN</name>
<protein>
    <submittedName>
        <fullName evidence="1">Uncharacterized protein</fullName>
    </submittedName>
</protein>